<proteinExistence type="predicted"/>
<organism evidence="1 2">
    <name type="scientific">Rhabditophanes sp. KR3021</name>
    <dbReference type="NCBI Taxonomy" id="114890"/>
    <lineage>
        <taxon>Eukaryota</taxon>
        <taxon>Metazoa</taxon>
        <taxon>Ecdysozoa</taxon>
        <taxon>Nematoda</taxon>
        <taxon>Chromadorea</taxon>
        <taxon>Rhabditida</taxon>
        <taxon>Tylenchina</taxon>
        <taxon>Panagrolaimomorpha</taxon>
        <taxon>Strongyloidoidea</taxon>
        <taxon>Alloionematidae</taxon>
        <taxon>Rhabditophanes</taxon>
    </lineage>
</organism>
<sequence length="456" mass="53194">MRLKNETEDAEQLMLKFLFDQIISLAPPMEEEPQFDLKNILSGELLVILLHKADPNHFDDQIFVKDMYKLFNETTPSLMCKELTDRRKCLRLLGIWMTVIDYYEEVLKKDISLSMDHFLNISKLAYEEDPKEIAELMYFILYIAHEKFPKSKLLSNIPSQFKLTIDDALIKISNIPLSTASTVALNPSIARDLTGMIELEMDNLKLNKQVKTCQRHLIKLYKDNLDIKNKMAASEDVCKSKVFDAKRFEDLTNQFEHEKNKFAEFEKNFEQDMAIEIEKKDNKIEIQEKELIKLKSELESKKKRIDELNDENCELKFEVTQYRDYSRPHEESYKDGAINSSNLGNHGSNKNGLANSLLNGIGEILFSSKENQQPYATFSSPTLRNQQMAIHTLDQFKESQEEIEKKLVDANKFIAEHVNYISILQKSVKEKDRKIKEVQKNGDKNEKSLDTLNRIW</sequence>
<dbReference type="WBParaSite" id="RSKR_0000495300.1">
    <property type="protein sequence ID" value="RSKR_0000495300.1"/>
    <property type="gene ID" value="RSKR_0000495300"/>
</dbReference>
<evidence type="ECO:0000313" key="1">
    <source>
        <dbReference type="Proteomes" id="UP000095286"/>
    </source>
</evidence>
<dbReference type="Proteomes" id="UP000095286">
    <property type="component" value="Unplaced"/>
</dbReference>
<name>A0AC35TW91_9BILA</name>
<accession>A0AC35TW91</accession>
<reference evidence="2" key="1">
    <citation type="submission" date="2016-11" db="UniProtKB">
        <authorList>
            <consortium name="WormBaseParasite"/>
        </authorList>
    </citation>
    <scope>IDENTIFICATION</scope>
    <source>
        <strain evidence="2">KR3021</strain>
    </source>
</reference>
<evidence type="ECO:0000313" key="2">
    <source>
        <dbReference type="WBParaSite" id="RSKR_0000495300.1"/>
    </source>
</evidence>
<protein>
    <submittedName>
        <fullName evidence="2">HOOK_N domain-containing protein</fullName>
    </submittedName>
</protein>